<dbReference type="EMBL" id="GDID01007771">
    <property type="protein sequence ID" value="JAP88835.1"/>
    <property type="molecule type" value="Transcribed_RNA"/>
</dbReference>
<organism evidence="2">
    <name type="scientific">Trepomonas sp. PC1</name>
    <dbReference type="NCBI Taxonomy" id="1076344"/>
    <lineage>
        <taxon>Eukaryota</taxon>
        <taxon>Metamonada</taxon>
        <taxon>Diplomonadida</taxon>
        <taxon>Hexamitidae</taxon>
        <taxon>Hexamitinae</taxon>
        <taxon>Trepomonas</taxon>
    </lineage>
</organism>
<name>A0A146JYP3_9EUKA</name>
<keyword evidence="1" id="KW-0472">Membrane</keyword>
<proteinExistence type="predicted"/>
<keyword evidence="1" id="KW-1133">Transmembrane helix</keyword>
<protein>
    <submittedName>
        <fullName evidence="2">Uncharacterized protein</fullName>
    </submittedName>
</protein>
<feature type="non-terminal residue" evidence="2">
    <location>
        <position position="1"/>
    </location>
</feature>
<feature type="non-terminal residue" evidence="2">
    <location>
        <position position="329"/>
    </location>
</feature>
<evidence type="ECO:0000313" key="2">
    <source>
        <dbReference type="EMBL" id="JAP88835.1"/>
    </source>
</evidence>
<dbReference type="AlphaFoldDB" id="A0A146JYP3"/>
<gene>
    <name evidence="2" type="ORF">TPC1_31670</name>
</gene>
<reference evidence="2" key="1">
    <citation type="submission" date="2015-07" db="EMBL/GenBank/DDBJ databases">
        <title>Adaptation to a free-living lifestyle via gene acquisitions in the diplomonad Trepomonas sp. PC1.</title>
        <authorList>
            <person name="Xu F."/>
            <person name="Jerlstrom-Hultqvist J."/>
            <person name="Kolisko M."/>
            <person name="Simpson A.G.B."/>
            <person name="Roger A.J."/>
            <person name="Svard S.G."/>
            <person name="Andersson J.O."/>
        </authorList>
    </citation>
    <scope>NUCLEOTIDE SEQUENCE</scope>
    <source>
        <strain evidence="2">PC1</strain>
    </source>
</reference>
<sequence>KEYKAKATDVWIVDTEGFDGAHAMRSKYLFQSLLSFVPFFDFFVIMPQGPIHQKMIQDVQDKIQLISVVKRPQRCIILNSSFSPTNQQVQQATAASVQQLLNHESDLFINAMNGFDADVISFPNNILRQNAFEEVYWDQMTSLVHSFQQQAHQQSGQQFVQNVSSVFERITQLFNGPNWTPVVIQEIIHQLVDEVVPTNQQVSQRLSQKMHHLFENDIAQLNLVLQDQNACQNLANWAIFENREGFRAFIVQHAQHRLQNLKMTPQTLKQLLNNDFMVNTLLDDMRQKVANATQGVLMQVVQHQFQEDVPLAVMHCAAVQTALNDWKIA</sequence>
<accession>A0A146JYP3</accession>
<evidence type="ECO:0000256" key="1">
    <source>
        <dbReference type="SAM" id="Phobius"/>
    </source>
</evidence>
<keyword evidence="1" id="KW-0812">Transmembrane</keyword>
<feature type="transmembrane region" description="Helical" evidence="1">
    <location>
        <begin position="28"/>
        <end position="46"/>
    </location>
</feature>